<evidence type="ECO:0000313" key="6">
    <source>
        <dbReference type="Proteomes" id="UP000676853"/>
    </source>
</evidence>
<dbReference type="RefSeq" id="WP_212554513.1">
    <property type="nucleotide sequence ID" value="NZ_JAGXOE010000047.1"/>
</dbReference>
<evidence type="ECO:0000256" key="2">
    <source>
        <dbReference type="SAM" id="Phobius"/>
    </source>
</evidence>
<feature type="domain" description="Mammalian cell entry C-terminal" evidence="4">
    <location>
        <begin position="129"/>
        <end position="314"/>
    </location>
</feature>
<feature type="domain" description="Mce/MlaD" evidence="3">
    <location>
        <begin position="49"/>
        <end position="124"/>
    </location>
</feature>
<dbReference type="Pfam" id="PF02470">
    <property type="entry name" value="MlaD"/>
    <property type="match status" value="1"/>
</dbReference>
<protein>
    <submittedName>
        <fullName evidence="5">MCE family protein</fullName>
    </submittedName>
</protein>
<dbReference type="InterPro" id="IPR052336">
    <property type="entry name" value="MlaD_Phospholipid_Transporter"/>
</dbReference>
<gene>
    <name evidence="5" type="ORF">KFZ73_17295</name>
</gene>
<feature type="coiled-coil region" evidence="1">
    <location>
        <begin position="276"/>
        <end position="303"/>
    </location>
</feature>
<evidence type="ECO:0000256" key="1">
    <source>
        <dbReference type="SAM" id="Coils"/>
    </source>
</evidence>
<dbReference type="InterPro" id="IPR024516">
    <property type="entry name" value="Mce_C"/>
</dbReference>
<dbReference type="Pfam" id="PF11887">
    <property type="entry name" value="Mce4_CUP1"/>
    <property type="match status" value="1"/>
</dbReference>
<dbReference type="PRINTS" id="PR01782">
    <property type="entry name" value="MCEVIRFACTOR"/>
</dbReference>
<dbReference type="PANTHER" id="PTHR33371">
    <property type="entry name" value="INTERMEMBRANE PHOSPHOLIPID TRANSPORT SYSTEM BINDING PROTEIN MLAD-RELATED"/>
    <property type="match status" value="1"/>
</dbReference>
<name>A0ABS5NFF1_TSUPA</name>
<evidence type="ECO:0000259" key="4">
    <source>
        <dbReference type="Pfam" id="PF11887"/>
    </source>
</evidence>
<sequence length="341" mass="36758">MKVFSGSVLTTSMLERDPKKIGIVCSLVIGAVLVFAFSYNSISFLSGQRSYYAEFADASGLATDDPVNIAGVTVGKVRKIALDGTRVKVEFGVDGEGEKQLGSQTAATIKVRTLLGQRYIELTPHGDGKLDRGATIPMSRTSSGYDITNSLENVTKKVVDTDKGSLSASLDQISKVEEALPTDLRTTIDGVRRLSETIASRDEAFRNLFASSAGVSKILEERNQQLVGMFGQGRVLFKALNDRSASIHRVLVQSNEIAQALSSIGGEIRETLQPTLTELGKVIELLNNNYENLNRSITGLEQYVNQITESIGSGPYFQIILQNVLPANLAGQQPSSPGAPR</sequence>
<comment type="caution">
    <text evidence="5">The sequence shown here is derived from an EMBL/GenBank/DDBJ whole genome shotgun (WGS) entry which is preliminary data.</text>
</comment>
<dbReference type="Proteomes" id="UP000676853">
    <property type="component" value="Unassembled WGS sequence"/>
</dbReference>
<dbReference type="InterPro" id="IPR003399">
    <property type="entry name" value="Mce/MlaD"/>
</dbReference>
<keyword evidence="2" id="KW-0812">Transmembrane</keyword>
<reference evidence="5 6" key="1">
    <citation type="submission" date="2021-04" db="EMBL/GenBank/DDBJ databases">
        <title>Whole genome sequence analysis of a thiophenic sulfur metabolizing bacteria.</title>
        <authorList>
            <person name="Akhtar N."/>
            <person name="Akram J."/>
            <person name="Aslam A."/>
        </authorList>
    </citation>
    <scope>NUCLEOTIDE SEQUENCE [LARGE SCALE GENOMIC DNA]</scope>
    <source>
        <strain evidence="5 6">3OW</strain>
    </source>
</reference>
<accession>A0ABS5NFF1</accession>
<dbReference type="EMBL" id="JAGXOE010000047">
    <property type="protein sequence ID" value="MBS4102988.1"/>
    <property type="molecule type" value="Genomic_DNA"/>
</dbReference>
<dbReference type="NCBIfam" id="TIGR00996">
    <property type="entry name" value="Mtu_fam_mce"/>
    <property type="match status" value="1"/>
</dbReference>
<keyword evidence="6" id="KW-1185">Reference proteome</keyword>
<keyword evidence="2" id="KW-1133">Transmembrane helix</keyword>
<keyword evidence="1" id="KW-0175">Coiled coil</keyword>
<evidence type="ECO:0000259" key="3">
    <source>
        <dbReference type="Pfam" id="PF02470"/>
    </source>
</evidence>
<dbReference type="PANTHER" id="PTHR33371:SF18">
    <property type="entry name" value="MCE-FAMILY PROTEIN MCE3C"/>
    <property type="match status" value="1"/>
</dbReference>
<dbReference type="InterPro" id="IPR005693">
    <property type="entry name" value="Mce"/>
</dbReference>
<proteinExistence type="predicted"/>
<organism evidence="5 6">
    <name type="scientific">Tsukamurella paurometabola</name>
    <name type="common">Corynebacterium paurometabolum</name>
    <dbReference type="NCBI Taxonomy" id="2061"/>
    <lineage>
        <taxon>Bacteria</taxon>
        <taxon>Bacillati</taxon>
        <taxon>Actinomycetota</taxon>
        <taxon>Actinomycetes</taxon>
        <taxon>Mycobacteriales</taxon>
        <taxon>Tsukamurellaceae</taxon>
        <taxon>Tsukamurella</taxon>
    </lineage>
</organism>
<feature type="transmembrane region" description="Helical" evidence="2">
    <location>
        <begin position="21"/>
        <end position="39"/>
    </location>
</feature>
<keyword evidence="2" id="KW-0472">Membrane</keyword>
<evidence type="ECO:0000313" key="5">
    <source>
        <dbReference type="EMBL" id="MBS4102988.1"/>
    </source>
</evidence>